<dbReference type="InterPro" id="IPR036291">
    <property type="entry name" value="NAD(P)-bd_dom_sf"/>
</dbReference>
<keyword evidence="4" id="KW-1185">Reference proteome</keyword>
<name>A0ABU3GN51_9SPHI</name>
<dbReference type="SUPFAM" id="SSF51735">
    <property type="entry name" value="NAD(P)-binding Rossmann-fold domains"/>
    <property type="match status" value="1"/>
</dbReference>
<dbReference type="NCBIfam" id="NF006384">
    <property type="entry name" value="PRK08628.1"/>
    <property type="match status" value="1"/>
</dbReference>
<dbReference type="PRINTS" id="PR00081">
    <property type="entry name" value="GDHRDH"/>
</dbReference>
<protein>
    <submittedName>
        <fullName evidence="3">L-fucose dehydrogenase</fullName>
    </submittedName>
</protein>
<evidence type="ECO:0000256" key="2">
    <source>
        <dbReference type="ARBA" id="ARBA00023002"/>
    </source>
</evidence>
<dbReference type="PRINTS" id="PR00080">
    <property type="entry name" value="SDRFAMILY"/>
</dbReference>
<evidence type="ECO:0000313" key="4">
    <source>
        <dbReference type="Proteomes" id="UP001258315"/>
    </source>
</evidence>
<sequence>MNLSLENKVIIVSGGAKGIGKGISQVLAGEGAIPVIVGRNEVDNRDTIAEIEAEGGRAFQVVAELNRPESCKSVIESILQRFGRIEGLVNNAGLNDGVGLEKGTYEGFISSLHNNLVHYYLLAHYALPELKKNKGSIVNIGSKTAETGQGETSGYAAANGGRNALTREWAVELLKYDIRVNAVVVAECWTPQYESWLNSMLHPELKLKEITMKIPLQQRMTSSEEIANMVAFLLSNKSSHTTGQIIHVDGGYVHLDRALIMKKTD</sequence>
<accession>A0ABU3GN51</accession>
<dbReference type="PANTHER" id="PTHR43639">
    <property type="entry name" value="OXIDOREDUCTASE, SHORT-CHAIN DEHYDROGENASE/REDUCTASE FAMILY (AFU_ORTHOLOGUE AFUA_5G02870)"/>
    <property type="match status" value="1"/>
</dbReference>
<dbReference type="RefSeq" id="WP_311947046.1">
    <property type="nucleotide sequence ID" value="NZ_JAVLVU010000001.1"/>
</dbReference>
<dbReference type="CDD" id="cd05233">
    <property type="entry name" value="SDR_c"/>
    <property type="match status" value="1"/>
</dbReference>
<dbReference type="Gene3D" id="3.40.50.720">
    <property type="entry name" value="NAD(P)-binding Rossmann-like Domain"/>
    <property type="match status" value="1"/>
</dbReference>
<dbReference type="Pfam" id="PF13561">
    <property type="entry name" value="adh_short_C2"/>
    <property type="match status" value="1"/>
</dbReference>
<keyword evidence="2" id="KW-0560">Oxidoreductase</keyword>
<comment type="similarity">
    <text evidence="1">Belongs to the short-chain dehydrogenases/reductases (SDR) family.</text>
</comment>
<reference evidence="4" key="1">
    <citation type="submission" date="2023-07" db="EMBL/GenBank/DDBJ databases">
        <title>Functional and genomic diversity of the sorghum phyllosphere microbiome.</title>
        <authorList>
            <person name="Shade A."/>
        </authorList>
    </citation>
    <scope>NUCLEOTIDE SEQUENCE [LARGE SCALE GENOMIC DNA]</scope>
    <source>
        <strain evidence="4">SORGH_AS_0422</strain>
    </source>
</reference>
<dbReference type="EMBL" id="JAVLVU010000001">
    <property type="protein sequence ID" value="MDT3401191.1"/>
    <property type="molecule type" value="Genomic_DNA"/>
</dbReference>
<dbReference type="PANTHER" id="PTHR43639:SF1">
    <property type="entry name" value="SHORT-CHAIN DEHYDROGENASE_REDUCTASE FAMILY PROTEIN"/>
    <property type="match status" value="1"/>
</dbReference>
<dbReference type="InterPro" id="IPR002347">
    <property type="entry name" value="SDR_fam"/>
</dbReference>
<evidence type="ECO:0000256" key="1">
    <source>
        <dbReference type="ARBA" id="ARBA00006484"/>
    </source>
</evidence>
<dbReference type="Proteomes" id="UP001258315">
    <property type="component" value="Unassembled WGS sequence"/>
</dbReference>
<gene>
    <name evidence="3" type="ORF">QE417_000263</name>
</gene>
<proteinExistence type="inferred from homology"/>
<comment type="caution">
    <text evidence="3">The sequence shown here is derived from an EMBL/GenBank/DDBJ whole genome shotgun (WGS) entry which is preliminary data.</text>
</comment>
<organism evidence="3 4">
    <name type="scientific">Mucilaginibacter terrae</name>
    <dbReference type="NCBI Taxonomy" id="1955052"/>
    <lineage>
        <taxon>Bacteria</taxon>
        <taxon>Pseudomonadati</taxon>
        <taxon>Bacteroidota</taxon>
        <taxon>Sphingobacteriia</taxon>
        <taxon>Sphingobacteriales</taxon>
        <taxon>Sphingobacteriaceae</taxon>
        <taxon>Mucilaginibacter</taxon>
    </lineage>
</organism>
<evidence type="ECO:0000313" key="3">
    <source>
        <dbReference type="EMBL" id="MDT3401191.1"/>
    </source>
</evidence>